<reference evidence="1" key="1">
    <citation type="submission" date="2023-03" db="EMBL/GenBank/DDBJ databases">
        <authorList>
            <person name="Julca I."/>
        </authorList>
    </citation>
    <scope>NUCLEOTIDE SEQUENCE</scope>
</reference>
<proteinExistence type="predicted"/>
<evidence type="ECO:0000313" key="1">
    <source>
        <dbReference type="EMBL" id="CAI9099975.1"/>
    </source>
</evidence>
<dbReference type="EMBL" id="OX459120">
    <property type="protein sequence ID" value="CAI9099975.1"/>
    <property type="molecule type" value="Genomic_DNA"/>
</dbReference>
<gene>
    <name evidence="1" type="ORF">OLC1_LOCUS9902</name>
</gene>
<organism evidence="1 2">
    <name type="scientific">Oldenlandia corymbosa var. corymbosa</name>
    <dbReference type="NCBI Taxonomy" id="529605"/>
    <lineage>
        <taxon>Eukaryota</taxon>
        <taxon>Viridiplantae</taxon>
        <taxon>Streptophyta</taxon>
        <taxon>Embryophyta</taxon>
        <taxon>Tracheophyta</taxon>
        <taxon>Spermatophyta</taxon>
        <taxon>Magnoliopsida</taxon>
        <taxon>eudicotyledons</taxon>
        <taxon>Gunneridae</taxon>
        <taxon>Pentapetalae</taxon>
        <taxon>asterids</taxon>
        <taxon>lamiids</taxon>
        <taxon>Gentianales</taxon>
        <taxon>Rubiaceae</taxon>
        <taxon>Rubioideae</taxon>
        <taxon>Spermacoceae</taxon>
        <taxon>Hedyotis-Oldenlandia complex</taxon>
        <taxon>Oldenlandia</taxon>
    </lineage>
</organism>
<dbReference type="AlphaFoldDB" id="A0AAV1CYF5"/>
<name>A0AAV1CYF5_OLDCO</name>
<evidence type="ECO:0000313" key="2">
    <source>
        <dbReference type="Proteomes" id="UP001161247"/>
    </source>
</evidence>
<sequence>MAATVLPDVAINIDGNAFNMTQAIRRKVNYGYRIAINTNLLQVKALYSGVGIAATDSAATNREVGALQYGVKRVEHSFFVSDRGSKGQLFGNGGLA</sequence>
<protein>
    <submittedName>
        <fullName evidence="1">OLC1v1036879C1</fullName>
    </submittedName>
</protein>
<keyword evidence="2" id="KW-1185">Reference proteome</keyword>
<accession>A0AAV1CYF5</accession>
<dbReference type="Proteomes" id="UP001161247">
    <property type="component" value="Chromosome 3"/>
</dbReference>